<organism evidence="1 2">
    <name type="scientific">Allobranchiibius huperziae</name>
    <dbReference type="NCBI Taxonomy" id="1874116"/>
    <lineage>
        <taxon>Bacteria</taxon>
        <taxon>Bacillati</taxon>
        <taxon>Actinomycetota</taxon>
        <taxon>Actinomycetes</taxon>
        <taxon>Micrococcales</taxon>
        <taxon>Dermacoccaceae</taxon>
        <taxon>Allobranchiibius</taxon>
    </lineage>
</organism>
<dbReference type="RefSeq" id="WP_179483006.1">
    <property type="nucleotide sequence ID" value="NZ_JACCFW010000001.1"/>
</dbReference>
<dbReference type="EMBL" id="JACCFW010000001">
    <property type="protein sequence ID" value="NYJ75948.1"/>
    <property type="molecule type" value="Genomic_DNA"/>
</dbReference>
<dbReference type="InterPro" id="IPR019587">
    <property type="entry name" value="Polyketide_cyclase/dehydratase"/>
</dbReference>
<comment type="caution">
    <text evidence="1">The sequence shown here is derived from an EMBL/GenBank/DDBJ whole genome shotgun (WGS) entry which is preliminary data.</text>
</comment>
<evidence type="ECO:0000313" key="1">
    <source>
        <dbReference type="EMBL" id="NYJ75948.1"/>
    </source>
</evidence>
<keyword evidence="2" id="KW-1185">Reference proteome</keyword>
<reference evidence="1 2" key="1">
    <citation type="submission" date="2020-07" db="EMBL/GenBank/DDBJ databases">
        <title>Sequencing the genomes of 1000 actinobacteria strains.</title>
        <authorList>
            <person name="Klenk H.-P."/>
        </authorList>
    </citation>
    <scope>NUCLEOTIDE SEQUENCE [LARGE SCALE GENOMIC DNA]</scope>
    <source>
        <strain evidence="1 2">DSM 29531</strain>
    </source>
</reference>
<name>A0A853DGN1_9MICO</name>
<proteinExistence type="predicted"/>
<gene>
    <name evidence="1" type="ORF">HNR15_002911</name>
</gene>
<accession>A0A853DGN1</accession>
<dbReference type="AlphaFoldDB" id="A0A853DGN1"/>
<evidence type="ECO:0000313" key="2">
    <source>
        <dbReference type="Proteomes" id="UP000571817"/>
    </source>
</evidence>
<dbReference type="SUPFAM" id="SSF55961">
    <property type="entry name" value="Bet v1-like"/>
    <property type="match status" value="1"/>
</dbReference>
<dbReference type="Proteomes" id="UP000571817">
    <property type="component" value="Unassembled WGS sequence"/>
</dbReference>
<dbReference type="Pfam" id="PF10604">
    <property type="entry name" value="Polyketide_cyc2"/>
    <property type="match status" value="1"/>
</dbReference>
<sequence length="155" mass="17059">MTRFTAHNHSTADVDASQEQIWTALTDTELLPRLTPFLKRIDVVDGKWVWTLTSIPVLTKQISPSFTEVMTFEPMTHITFTHDPSKTDEQAGAEGSYTLTPNGARTHLAIDLEVSVDLPLPKLAKPGVLAGMNTVMAAMGSRFATNLLKHLDATR</sequence>
<dbReference type="Gene3D" id="3.30.530.20">
    <property type="match status" value="1"/>
</dbReference>
<protein>
    <submittedName>
        <fullName evidence="1">Carbon monoxide dehydrogenase subunit G</fullName>
    </submittedName>
</protein>
<dbReference type="InterPro" id="IPR023393">
    <property type="entry name" value="START-like_dom_sf"/>
</dbReference>